<sequence>MIAAVCMIGIKGAEYSYSVDEIAITPRLITLGDVFYNRSSDDLSYDISLVETVGTRPRRKEVFFSAEAVTKMFYSTLDYYHCPFLDESLLPSIDWIPTEGYEDLPRDHPGYLSEYVSDKRCLSEKMTFGSAFFSTFYAAIALYNNATSPIVELIQSYGSVSAVPILDECVESTQILAADIQYQSYIKNLHDVVIPTITEIVLGRGGYGQTFTLRFIVIYALSSSVSLIILSFSLYFCAFRPISLYFDKLEVYMSLLFYLTHSTTKNIYSTICQRAKAIDIRVTNDVSDQTRSEAASDLISEGGMSVVSSIRTITATSLSLDGMDKCAPSDIDDMSDSFVEFNNPILSIITNASKSSSSNNKGAIQSDNQDIHETRISQGPIPDLKPSFKSTPDPYLGVKKDDISLVMDSVSRPDGFVSFVSSASRSYSNQSDISMKGQIDRHVDLKKKGEEEKIKSMVASCLKHSSSSSDISSFHSSLHNISNGDFQKGLKHGEKDPKIDIRSNRVHPLNKQNDNNAYDACRSTTGNTFTEITSTSARSSDASPKIQQRWKTMISVLSQVKGPALGIVILLFVFIVISFIVGLASFLQIRKVSADFHIVDSLKWGIQAVYYDVCRLVSSEVGQLSYYHATQTRQKRREELDLSLSGIQDIYYTFFTSDSKGIAARYPSIHNVIFEPQCLLLSSRETCGENTNILANAMERFLTNAILLLSQEEVTVFYDSFKNVNGTDRNLLVGGFELVQTVLFEESRRSFNLLTFFIISFFIISIVFPISFFLCLKYGKIKESLGQRELLFTTWSMIPINSVPIDVFEGNDILLLLLFIKHLNLKQLRQNE</sequence>
<evidence type="ECO:0000313" key="2">
    <source>
        <dbReference type="EMBL" id="GKT29348.1"/>
    </source>
</evidence>
<keyword evidence="1" id="KW-0812">Transmembrane</keyword>
<protein>
    <recommendedName>
        <fullName evidence="4">RGS domain-containing protein</fullName>
    </recommendedName>
</protein>
<feature type="transmembrane region" description="Helical" evidence="1">
    <location>
        <begin position="216"/>
        <end position="236"/>
    </location>
</feature>
<keyword evidence="1" id="KW-0472">Membrane</keyword>
<accession>A0ABQ5KA97</accession>
<feature type="transmembrane region" description="Helical" evidence="1">
    <location>
        <begin position="564"/>
        <end position="587"/>
    </location>
</feature>
<reference evidence="2" key="1">
    <citation type="submission" date="2022-03" db="EMBL/GenBank/DDBJ databases">
        <title>Draft genome sequence of Aduncisulcus paluster, a free-living microaerophilic Fornicata.</title>
        <authorList>
            <person name="Yuyama I."/>
            <person name="Kume K."/>
            <person name="Tamura T."/>
            <person name="Inagaki Y."/>
            <person name="Hashimoto T."/>
        </authorList>
    </citation>
    <scope>NUCLEOTIDE SEQUENCE</scope>
    <source>
        <strain evidence="2">NY0171</strain>
    </source>
</reference>
<evidence type="ECO:0000313" key="3">
    <source>
        <dbReference type="Proteomes" id="UP001057375"/>
    </source>
</evidence>
<keyword evidence="3" id="KW-1185">Reference proteome</keyword>
<gene>
    <name evidence="2" type="ORF">ADUPG1_001157</name>
</gene>
<organism evidence="2 3">
    <name type="scientific">Aduncisulcus paluster</name>
    <dbReference type="NCBI Taxonomy" id="2918883"/>
    <lineage>
        <taxon>Eukaryota</taxon>
        <taxon>Metamonada</taxon>
        <taxon>Carpediemonas-like organisms</taxon>
        <taxon>Aduncisulcus</taxon>
    </lineage>
</organism>
<keyword evidence="1" id="KW-1133">Transmembrane helix</keyword>
<dbReference type="Proteomes" id="UP001057375">
    <property type="component" value="Unassembled WGS sequence"/>
</dbReference>
<evidence type="ECO:0008006" key="4">
    <source>
        <dbReference type="Google" id="ProtNLM"/>
    </source>
</evidence>
<feature type="transmembrane region" description="Helical" evidence="1">
    <location>
        <begin position="753"/>
        <end position="774"/>
    </location>
</feature>
<name>A0ABQ5KA97_9EUKA</name>
<evidence type="ECO:0000256" key="1">
    <source>
        <dbReference type="SAM" id="Phobius"/>
    </source>
</evidence>
<proteinExistence type="predicted"/>
<dbReference type="EMBL" id="BQXS01000812">
    <property type="protein sequence ID" value="GKT29348.1"/>
    <property type="molecule type" value="Genomic_DNA"/>
</dbReference>
<comment type="caution">
    <text evidence="2">The sequence shown here is derived from an EMBL/GenBank/DDBJ whole genome shotgun (WGS) entry which is preliminary data.</text>
</comment>